<evidence type="ECO:0000256" key="5">
    <source>
        <dbReference type="RuleBase" id="RU003719"/>
    </source>
</evidence>
<dbReference type="Pfam" id="PF02826">
    <property type="entry name" value="2-Hacid_dh_C"/>
    <property type="match status" value="1"/>
</dbReference>
<dbReference type="InterPro" id="IPR036291">
    <property type="entry name" value="NAD(P)-bd_dom_sf"/>
</dbReference>
<dbReference type="InterPro" id="IPR006140">
    <property type="entry name" value="D-isomer_DH_NAD-bd"/>
</dbReference>
<feature type="domain" description="D-isomer specific 2-hydroxyacid dehydrogenase NAD-binding" evidence="7">
    <location>
        <begin position="126"/>
        <end position="299"/>
    </location>
</feature>
<dbReference type="PANTHER" id="PTHR10996:SF178">
    <property type="entry name" value="2-HYDROXYACID DEHYDROGENASE YGL185C-RELATED"/>
    <property type="match status" value="1"/>
</dbReference>
<keyword evidence="3 5" id="KW-0560">Oxidoreductase</keyword>
<evidence type="ECO:0000259" key="7">
    <source>
        <dbReference type="Pfam" id="PF02826"/>
    </source>
</evidence>
<dbReference type="PANTHER" id="PTHR10996">
    <property type="entry name" value="2-HYDROXYACID DEHYDROGENASE-RELATED"/>
    <property type="match status" value="1"/>
</dbReference>
<protein>
    <submittedName>
        <fullName evidence="8">2-hydroxyacid dehydrogenase</fullName>
    </submittedName>
</protein>
<evidence type="ECO:0000313" key="8">
    <source>
        <dbReference type="EMBL" id="TDL47194.1"/>
    </source>
</evidence>
<reference evidence="8 9" key="1">
    <citation type="submission" date="2019-03" db="EMBL/GenBank/DDBJ databases">
        <title>Genome Sequencing and Assembly of Various Microbes Isolated from Partially Reclaimed Soil and Acid Mine Drainage (AMD) Site.</title>
        <authorList>
            <person name="Steinbock B."/>
            <person name="Bechtold R."/>
            <person name="Sevigny J.L."/>
            <person name="Thomas D."/>
            <person name="Cuthill L.R."/>
            <person name="Aveiro Johannsen E.J."/>
            <person name="Thomas K."/>
            <person name="Ghosh A."/>
        </authorList>
    </citation>
    <scope>NUCLEOTIDE SEQUENCE [LARGE SCALE GENOMIC DNA]</scope>
    <source>
        <strain evidence="8 9">S-A3</strain>
    </source>
</reference>
<proteinExistence type="inferred from homology"/>
<dbReference type="GO" id="GO:0016618">
    <property type="term" value="F:hydroxypyruvate reductase [NAD(P)H] activity"/>
    <property type="evidence" value="ECO:0007669"/>
    <property type="project" value="TreeGrafter"/>
</dbReference>
<feature type="domain" description="D-isomer specific 2-hydroxyacid dehydrogenase catalytic" evidence="6">
    <location>
        <begin position="49"/>
        <end position="330"/>
    </location>
</feature>
<gene>
    <name evidence="8" type="ORF">E2R59_04270</name>
</gene>
<name>A0A4R5YNL4_KOCRO</name>
<dbReference type="PROSITE" id="PS00065">
    <property type="entry name" value="D_2_HYDROXYACID_DH_1"/>
    <property type="match status" value="1"/>
</dbReference>
<dbReference type="GO" id="GO:0005829">
    <property type="term" value="C:cytosol"/>
    <property type="evidence" value="ECO:0007669"/>
    <property type="project" value="TreeGrafter"/>
</dbReference>
<dbReference type="InterPro" id="IPR029752">
    <property type="entry name" value="D-isomer_DH_CS1"/>
</dbReference>
<dbReference type="SUPFAM" id="SSF52283">
    <property type="entry name" value="Formate/glycerate dehydrogenase catalytic domain-like"/>
    <property type="match status" value="1"/>
</dbReference>
<dbReference type="InterPro" id="IPR050223">
    <property type="entry name" value="D-isomer_2-hydroxyacid_DH"/>
</dbReference>
<dbReference type="Pfam" id="PF00389">
    <property type="entry name" value="2-Hacid_dh"/>
    <property type="match status" value="1"/>
</dbReference>
<dbReference type="AlphaFoldDB" id="A0A4R5YNL4"/>
<comment type="similarity">
    <text evidence="1 5">Belongs to the D-isomer specific 2-hydroxyacid dehydrogenase family.</text>
</comment>
<dbReference type="InterPro" id="IPR006139">
    <property type="entry name" value="D-isomer_2_OHA_DH_cat_dom"/>
</dbReference>
<keyword evidence="4" id="KW-0520">NAD</keyword>
<dbReference type="EMBL" id="SMZT01000001">
    <property type="protein sequence ID" value="TDL47194.1"/>
    <property type="molecule type" value="Genomic_DNA"/>
</dbReference>
<dbReference type="SUPFAM" id="SSF51735">
    <property type="entry name" value="NAD(P)-binding Rossmann-fold domains"/>
    <property type="match status" value="1"/>
</dbReference>
<dbReference type="RefSeq" id="WP_133409361.1">
    <property type="nucleotide sequence ID" value="NZ_SMZT01000001.1"/>
</dbReference>
<accession>A0A4R5YNL4</accession>
<evidence type="ECO:0000256" key="3">
    <source>
        <dbReference type="ARBA" id="ARBA00023002"/>
    </source>
</evidence>
<evidence type="ECO:0000256" key="4">
    <source>
        <dbReference type="ARBA" id="ARBA00023027"/>
    </source>
</evidence>
<dbReference type="GO" id="GO:0030267">
    <property type="term" value="F:glyoxylate reductase (NADPH) activity"/>
    <property type="evidence" value="ECO:0007669"/>
    <property type="project" value="TreeGrafter"/>
</dbReference>
<evidence type="ECO:0000313" key="9">
    <source>
        <dbReference type="Proteomes" id="UP000295163"/>
    </source>
</evidence>
<evidence type="ECO:0000256" key="2">
    <source>
        <dbReference type="ARBA" id="ARBA00022857"/>
    </source>
</evidence>
<dbReference type="Gene3D" id="3.40.50.720">
    <property type="entry name" value="NAD(P)-binding Rossmann-like Domain"/>
    <property type="match status" value="2"/>
</dbReference>
<keyword evidence="2" id="KW-0521">NADP</keyword>
<dbReference type="Proteomes" id="UP000295163">
    <property type="component" value="Unassembled WGS sequence"/>
</dbReference>
<dbReference type="GeneID" id="64346618"/>
<dbReference type="GO" id="GO:0051287">
    <property type="term" value="F:NAD binding"/>
    <property type="evidence" value="ECO:0007669"/>
    <property type="project" value="InterPro"/>
</dbReference>
<sequence>MTNTTGTGPDPSARHAPQDHGVLQLGALHPLLEEALAAEFAALRLPEDPAEQDRFLERHAGFVRVAVGSGRTGVGADLMRRLPRLEAVVHFGVGYDGTDAAGAAARGIVMSNTPDVLTDAVADTALALYLDVLRRFSAADRYVRRGQWESTGNFPLSRHASGRRVGVLGLGRIGRAVAVRLEALGCEIHYHNRRPATGSGYAYHGSAAELAAAVDVLVVAVPGGPDSAGTVDAEVLDALGPDGFLVNVARGSVVDERALVAALQEGRIGGAGLDVFADEPRVPAALRELDTVVLLPHVGSATVETRREMAELALRNLRSWLADGTLVTPVP</sequence>
<organism evidence="8 9">
    <name type="scientific">Kocuria rosea</name>
    <name type="common">Deinococcus erythromyxa</name>
    <name type="synonym">Micrococcus rubens</name>
    <dbReference type="NCBI Taxonomy" id="1275"/>
    <lineage>
        <taxon>Bacteria</taxon>
        <taxon>Bacillati</taxon>
        <taxon>Actinomycetota</taxon>
        <taxon>Actinomycetes</taxon>
        <taxon>Micrococcales</taxon>
        <taxon>Micrococcaceae</taxon>
        <taxon>Kocuria</taxon>
    </lineage>
</organism>
<evidence type="ECO:0000259" key="6">
    <source>
        <dbReference type="Pfam" id="PF00389"/>
    </source>
</evidence>
<evidence type="ECO:0000256" key="1">
    <source>
        <dbReference type="ARBA" id="ARBA00005854"/>
    </source>
</evidence>
<comment type="caution">
    <text evidence="8">The sequence shown here is derived from an EMBL/GenBank/DDBJ whole genome shotgun (WGS) entry which is preliminary data.</text>
</comment>
<dbReference type="FunFam" id="3.40.50.720:FF:000213">
    <property type="entry name" value="Putative 2-hydroxyacid dehydrogenase"/>
    <property type="match status" value="1"/>
</dbReference>
<dbReference type="CDD" id="cd12156">
    <property type="entry name" value="HPPR"/>
    <property type="match status" value="1"/>
</dbReference>